<dbReference type="InterPro" id="IPR011033">
    <property type="entry name" value="PRC_barrel-like_sf"/>
</dbReference>
<proteinExistence type="predicted"/>
<dbReference type="Proteomes" id="UP000243819">
    <property type="component" value="Unassembled WGS sequence"/>
</dbReference>
<dbReference type="STRING" id="1120990.SAMN03080614_1001175"/>
<protein>
    <submittedName>
        <fullName evidence="2">Uncharacterized protein YrrD, contains PRC-barrel domain</fullName>
    </submittedName>
</protein>
<dbReference type="EMBL" id="FOIF01000001">
    <property type="protein sequence ID" value="SES63897.1"/>
    <property type="molecule type" value="Genomic_DNA"/>
</dbReference>
<reference evidence="3" key="1">
    <citation type="submission" date="2016-10" db="EMBL/GenBank/DDBJ databases">
        <authorList>
            <person name="Varghese N."/>
            <person name="Submissions S."/>
        </authorList>
    </citation>
    <scope>NUCLEOTIDE SEQUENCE [LARGE SCALE GENOMIC DNA]</scope>
    <source>
        <strain evidence="3">DSM 13577</strain>
    </source>
</reference>
<dbReference type="RefSeq" id="WP_177159628.1">
    <property type="nucleotide sequence ID" value="NZ_FOIF01000001.1"/>
</dbReference>
<gene>
    <name evidence="2" type="ORF">SAMN03080614_1001175</name>
</gene>
<dbReference type="Gene3D" id="2.30.30.240">
    <property type="entry name" value="PRC-barrel domain"/>
    <property type="match status" value="2"/>
</dbReference>
<dbReference type="SUPFAM" id="SSF50346">
    <property type="entry name" value="PRC-barrel domain"/>
    <property type="match status" value="2"/>
</dbReference>
<dbReference type="AlphaFoldDB" id="A0A1H9Y5B7"/>
<accession>A0A1H9Y5B7</accession>
<evidence type="ECO:0000313" key="2">
    <source>
        <dbReference type="EMBL" id="SES63897.1"/>
    </source>
</evidence>
<dbReference type="Pfam" id="PF05239">
    <property type="entry name" value="PRC"/>
    <property type="match status" value="2"/>
</dbReference>
<evidence type="ECO:0000313" key="3">
    <source>
        <dbReference type="Proteomes" id="UP000243819"/>
    </source>
</evidence>
<sequence length="199" mass="22267">MLKISDIIGLPLIITTNGEKIGIVQEILLNLSKGAITGFILDKGGFLRDKKIVDIKEIKNIGEGAIIIDKEDIKFENDLKSFGDSINFKDMLTKPVFTQSGKNLGIIGDIFVNENNGHIIGFEVSEGIIHDILEGRGIIPLPRSTIYGKDTVVVPNYVVDFFERNATKKDLLLQRLSKLEQVWEKAEEGADYWSNVEEY</sequence>
<feature type="domain" description="PRC-barrel" evidence="1">
    <location>
        <begin position="85"/>
        <end position="156"/>
    </location>
</feature>
<dbReference type="InterPro" id="IPR027275">
    <property type="entry name" value="PRC-brl_dom"/>
</dbReference>
<evidence type="ECO:0000259" key="1">
    <source>
        <dbReference type="Pfam" id="PF05239"/>
    </source>
</evidence>
<feature type="domain" description="PRC-barrel" evidence="1">
    <location>
        <begin position="2"/>
        <end position="69"/>
    </location>
</feature>
<organism evidence="2 3">
    <name type="scientific">Anaerobranca gottschalkii DSM 13577</name>
    <dbReference type="NCBI Taxonomy" id="1120990"/>
    <lineage>
        <taxon>Bacteria</taxon>
        <taxon>Bacillati</taxon>
        <taxon>Bacillota</taxon>
        <taxon>Clostridia</taxon>
        <taxon>Eubacteriales</taxon>
        <taxon>Proteinivoracaceae</taxon>
        <taxon>Anaerobranca</taxon>
    </lineage>
</organism>
<keyword evidence="3" id="KW-1185">Reference proteome</keyword>
<name>A0A1H9Y5B7_9FIRM</name>